<dbReference type="InterPro" id="IPR029058">
    <property type="entry name" value="AB_hydrolase_fold"/>
</dbReference>
<dbReference type="Gene3D" id="3.40.50.1820">
    <property type="entry name" value="alpha/beta hydrolase"/>
    <property type="match status" value="1"/>
</dbReference>
<gene>
    <name evidence="2" type="ORF">ING2E5A_0398</name>
</gene>
<organism evidence="2 3">
    <name type="scientific">Petrimonas mucosa</name>
    <dbReference type="NCBI Taxonomy" id="1642646"/>
    <lineage>
        <taxon>Bacteria</taxon>
        <taxon>Pseudomonadati</taxon>
        <taxon>Bacteroidota</taxon>
        <taxon>Bacteroidia</taxon>
        <taxon>Bacteroidales</taxon>
        <taxon>Dysgonomonadaceae</taxon>
        <taxon>Petrimonas</taxon>
    </lineage>
</organism>
<evidence type="ECO:0000313" key="2">
    <source>
        <dbReference type="EMBL" id="SCM55470.1"/>
    </source>
</evidence>
<dbReference type="InterPro" id="IPR022742">
    <property type="entry name" value="Hydrolase_4"/>
</dbReference>
<feature type="domain" description="Serine aminopeptidase S33" evidence="1">
    <location>
        <begin position="48"/>
        <end position="133"/>
    </location>
</feature>
<dbReference type="Proteomes" id="UP000178485">
    <property type="component" value="Chromosome i"/>
</dbReference>
<keyword evidence="3" id="KW-1185">Reference proteome</keyword>
<dbReference type="PANTHER" id="PTHR12277:SF81">
    <property type="entry name" value="PROTEIN ABHD13"/>
    <property type="match status" value="1"/>
</dbReference>
<dbReference type="EMBL" id="LT608328">
    <property type="protein sequence ID" value="SCM55470.1"/>
    <property type="molecule type" value="Genomic_DNA"/>
</dbReference>
<dbReference type="AlphaFoldDB" id="A0A1G4G3X0"/>
<proteinExistence type="predicted"/>
<dbReference type="RefSeq" id="WP_071135950.1">
    <property type="nucleotide sequence ID" value="NZ_DUQN01000071.1"/>
</dbReference>
<reference evidence="2 3" key="1">
    <citation type="submission" date="2016-08" db="EMBL/GenBank/DDBJ databases">
        <authorList>
            <person name="Seilhamer J.J."/>
        </authorList>
    </citation>
    <scope>NUCLEOTIDE SEQUENCE [LARGE SCALE GENOMIC DNA]</scope>
    <source>
        <strain evidence="2">ING2-E5A</strain>
    </source>
</reference>
<name>A0A1G4G3X0_9BACT</name>
<sequence length="252" mass="27825">MKREKVTFKNSRGLLLSGAVELPENNSPKAFAIFSHCFTCNKNLINVKYISEALSEKRIAVLRFDFTGLGESQGNFAQTSFTSNIDDLLSAADFLSEYYEAPKLLVGHSLGGAASVVAGRELSSVKALSLIGTPSNLDHIKRLFREKMDEINFNGSAMVDVAGREVEIGKGFVDDLANHNIKKSLNKLQKPLLILHSPEDEMVSIDHATEIFMAARHPKSFIALDGIDHLIKNIKDARYVGGLIGEWVTRYL</sequence>
<dbReference type="SUPFAM" id="SSF53474">
    <property type="entry name" value="alpha/beta-Hydrolases"/>
    <property type="match status" value="1"/>
</dbReference>
<protein>
    <submittedName>
        <fullName evidence="2">Osmotically inducible protein C</fullName>
    </submittedName>
</protein>
<evidence type="ECO:0000313" key="3">
    <source>
        <dbReference type="Proteomes" id="UP000178485"/>
    </source>
</evidence>
<dbReference type="PANTHER" id="PTHR12277">
    <property type="entry name" value="ALPHA/BETA HYDROLASE DOMAIN-CONTAINING PROTEIN"/>
    <property type="match status" value="1"/>
</dbReference>
<dbReference type="STRING" id="1642646.ING2E5A_0398"/>
<dbReference type="KEGG" id="pmuc:ING2E5A_0398"/>
<evidence type="ECO:0000259" key="1">
    <source>
        <dbReference type="Pfam" id="PF12146"/>
    </source>
</evidence>
<dbReference type="Pfam" id="PF12146">
    <property type="entry name" value="Hydrolase_4"/>
    <property type="match status" value="1"/>
</dbReference>
<accession>A0A1G4G3X0</accession>